<evidence type="ECO:0000313" key="2">
    <source>
        <dbReference type="EMBL" id="BCZ45592.1"/>
    </source>
</evidence>
<dbReference type="SUPFAM" id="SSF55729">
    <property type="entry name" value="Acyl-CoA N-acyltransferases (Nat)"/>
    <property type="match status" value="1"/>
</dbReference>
<name>A0ABN6ITQ9_9CLOT</name>
<proteinExistence type="predicted"/>
<dbReference type="Proteomes" id="UP000824633">
    <property type="component" value="Chromosome"/>
</dbReference>
<feature type="domain" description="N-acetyltransferase" evidence="1">
    <location>
        <begin position="8"/>
        <end position="158"/>
    </location>
</feature>
<dbReference type="Pfam" id="PF13302">
    <property type="entry name" value="Acetyltransf_3"/>
    <property type="match status" value="1"/>
</dbReference>
<organism evidence="2 3">
    <name type="scientific">Clostridium gelidum</name>
    <dbReference type="NCBI Taxonomy" id="704125"/>
    <lineage>
        <taxon>Bacteria</taxon>
        <taxon>Bacillati</taxon>
        <taxon>Bacillota</taxon>
        <taxon>Clostridia</taxon>
        <taxon>Eubacteriales</taxon>
        <taxon>Clostridiaceae</taxon>
        <taxon>Clostridium</taxon>
    </lineage>
</organism>
<dbReference type="InterPro" id="IPR000182">
    <property type="entry name" value="GNAT_dom"/>
</dbReference>
<reference evidence="3" key="1">
    <citation type="submission" date="2021-07" db="EMBL/GenBank/DDBJ databases">
        <title>Complete genome sequencing of a Clostridium isolate.</title>
        <authorList>
            <person name="Ueki A."/>
            <person name="Tonouchi A."/>
        </authorList>
    </citation>
    <scope>NUCLEOTIDE SEQUENCE [LARGE SCALE GENOMIC DNA]</scope>
    <source>
        <strain evidence="3">C5S11</strain>
    </source>
</reference>
<evidence type="ECO:0000313" key="3">
    <source>
        <dbReference type="Proteomes" id="UP000824633"/>
    </source>
</evidence>
<gene>
    <name evidence="2" type="ORF">psyc5s11_16590</name>
</gene>
<dbReference type="PANTHER" id="PTHR43792:SF1">
    <property type="entry name" value="N-ACETYLTRANSFERASE DOMAIN-CONTAINING PROTEIN"/>
    <property type="match status" value="1"/>
</dbReference>
<dbReference type="PANTHER" id="PTHR43792">
    <property type="entry name" value="GNAT FAMILY, PUTATIVE (AFU_ORTHOLOGUE AFUA_3G00765)-RELATED-RELATED"/>
    <property type="match status" value="1"/>
</dbReference>
<dbReference type="PROSITE" id="PS51186">
    <property type="entry name" value="GNAT"/>
    <property type="match status" value="1"/>
</dbReference>
<dbReference type="InterPro" id="IPR051531">
    <property type="entry name" value="N-acetyltransferase"/>
</dbReference>
<sequence>MYLETERLILRKFLEEDWKDLYEYLSKENVIKFEPYGIYSEDECKEEAVNRSQNEAFWAVCLKENNKLIGNIYFKQQEPKEFMTWEIGYVFNPLYYRKGYATESSKRILKYGFEQIGMRRIIAKCNPENSASWKLLERLSMRLEGHFKKPVYFKKTIDGKEIWHDCYQYAMLEEEWFDSTK</sequence>
<dbReference type="EMBL" id="AP024849">
    <property type="protein sequence ID" value="BCZ45592.1"/>
    <property type="molecule type" value="Genomic_DNA"/>
</dbReference>
<accession>A0ABN6ITQ9</accession>
<dbReference type="Gene3D" id="3.40.630.30">
    <property type="match status" value="1"/>
</dbReference>
<evidence type="ECO:0000259" key="1">
    <source>
        <dbReference type="PROSITE" id="PS51186"/>
    </source>
</evidence>
<dbReference type="InterPro" id="IPR016181">
    <property type="entry name" value="Acyl_CoA_acyltransferase"/>
</dbReference>
<protein>
    <submittedName>
        <fullName evidence="2">Ribosomal-protein-serine acetyltransferase</fullName>
    </submittedName>
</protein>
<keyword evidence="3" id="KW-1185">Reference proteome</keyword>
<dbReference type="RefSeq" id="WP_375541994.1">
    <property type="nucleotide sequence ID" value="NZ_AP024849.1"/>
</dbReference>